<dbReference type="AlphaFoldDB" id="A0AAD7DYA3"/>
<evidence type="ECO:0000313" key="1">
    <source>
        <dbReference type="EMBL" id="KAJ7700774.1"/>
    </source>
</evidence>
<comment type="caution">
    <text evidence="1">The sequence shown here is derived from an EMBL/GenBank/DDBJ whole genome shotgun (WGS) entry which is preliminary data.</text>
</comment>
<reference evidence="1" key="1">
    <citation type="submission" date="2023-03" db="EMBL/GenBank/DDBJ databases">
        <title>Massive genome expansion in bonnet fungi (Mycena s.s.) driven by repeated elements and novel gene families across ecological guilds.</title>
        <authorList>
            <consortium name="Lawrence Berkeley National Laboratory"/>
            <person name="Harder C.B."/>
            <person name="Miyauchi S."/>
            <person name="Viragh M."/>
            <person name="Kuo A."/>
            <person name="Thoen E."/>
            <person name="Andreopoulos B."/>
            <person name="Lu D."/>
            <person name="Skrede I."/>
            <person name="Drula E."/>
            <person name="Henrissat B."/>
            <person name="Morin E."/>
            <person name="Kohler A."/>
            <person name="Barry K."/>
            <person name="LaButti K."/>
            <person name="Morin E."/>
            <person name="Salamov A."/>
            <person name="Lipzen A."/>
            <person name="Mereny Z."/>
            <person name="Hegedus B."/>
            <person name="Baldrian P."/>
            <person name="Stursova M."/>
            <person name="Weitz H."/>
            <person name="Taylor A."/>
            <person name="Grigoriev I.V."/>
            <person name="Nagy L.G."/>
            <person name="Martin F."/>
            <person name="Kauserud H."/>
        </authorList>
    </citation>
    <scope>NUCLEOTIDE SEQUENCE</scope>
    <source>
        <strain evidence="1">CBHHK067</strain>
    </source>
</reference>
<name>A0AAD7DYA3_MYCRO</name>
<proteinExistence type="predicted"/>
<organism evidence="1 2">
    <name type="scientific">Mycena rosella</name>
    <name type="common">Pink bonnet</name>
    <name type="synonym">Agaricus rosellus</name>
    <dbReference type="NCBI Taxonomy" id="1033263"/>
    <lineage>
        <taxon>Eukaryota</taxon>
        <taxon>Fungi</taxon>
        <taxon>Dikarya</taxon>
        <taxon>Basidiomycota</taxon>
        <taxon>Agaricomycotina</taxon>
        <taxon>Agaricomycetes</taxon>
        <taxon>Agaricomycetidae</taxon>
        <taxon>Agaricales</taxon>
        <taxon>Marasmiineae</taxon>
        <taxon>Mycenaceae</taxon>
        <taxon>Mycena</taxon>
    </lineage>
</organism>
<dbReference type="Proteomes" id="UP001221757">
    <property type="component" value="Unassembled WGS sequence"/>
</dbReference>
<accession>A0AAD7DYA3</accession>
<sequence length="77" mass="8481">MYLVGPGYRARDPGQMRLSCVRTPRAPQGVINQELNTPASAYNNIAVPWHPTAKGSTELVFKRDTLYATSDAEVAEM</sequence>
<evidence type="ECO:0000313" key="2">
    <source>
        <dbReference type="Proteomes" id="UP001221757"/>
    </source>
</evidence>
<gene>
    <name evidence="1" type="ORF">B0H17DRAFT_1046611</name>
</gene>
<keyword evidence="2" id="KW-1185">Reference proteome</keyword>
<dbReference type="EMBL" id="JARKIE010000019">
    <property type="protein sequence ID" value="KAJ7700774.1"/>
    <property type="molecule type" value="Genomic_DNA"/>
</dbReference>
<protein>
    <submittedName>
        <fullName evidence="1">Uncharacterized protein</fullName>
    </submittedName>
</protein>